<dbReference type="EMBL" id="JACCCO010000001">
    <property type="protein sequence ID" value="NYF38695.1"/>
    <property type="molecule type" value="Genomic_DNA"/>
</dbReference>
<dbReference type="SUPFAM" id="SSF56112">
    <property type="entry name" value="Protein kinase-like (PK-like)"/>
    <property type="match status" value="1"/>
</dbReference>
<evidence type="ECO:0000256" key="8">
    <source>
        <dbReference type="SAM" id="MobiDB-lite"/>
    </source>
</evidence>
<evidence type="ECO:0000256" key="7">
    <source>
        <dbReference type="PROSITE-ProRule" id="PRU10141"/>
    </source>
</evidence>
<dbReference type="InterPro" id="IPR017441">
    <property type="entry name" value="Protein_kinase_ATP_BS"/>
</dbReference>
<dbReference type="Proteomes" id="UP000576393">
    <property type="component" value="Unassembled WGS sequence"/>
</dbReference>
<feature type="domain" description="Protein kinase" evidence="9">
    <location>
        <begin position="10"/>
        <end position="263"/>
    </location>
</feature>
<keyword evidence="4 7" id="KW-0547">Nucleotide-binding</keyword>
<feature type="compositionally biased region" description="Low complexity" evidence="8">
    <location>
        <begin position="266"/>
        <end position="289"/>
    </location>
</feature>
<evidence type="ECO:0000256" key="1">
    <source>
        <dbReference type="ARBA" id="ARBA00012513"/>
    </source>
</evidence>
<sequence>MTERKVAGRYHLIEPIGEGGMGVVWRAHDELLDRIVAIKEVRYRDVDGAARADLNRRTIREARSAGRLDHPSVIIIHDVVEEDGRPWIIMQLVRSRSLGQVVRTGGPLPPGRVAAVGTQVLGALLAAHTAGVLHRDVKPENVLLADDGRVVLTDFGIASMAQETGITRTGGVVGTPAFLPPERLHGLPATPASDLWSLGATLYAAVEGRPPFERATAAATMMAVLHGEPAPMSHTGPLATAILGLMAREPAERIPAEQAMALLTRASSATSGGSEAGVLPAAGAGEPAGPAGPPTRPSGRGSRAARSGERSRPAETAPQGSHPRYEPQGEGMRHDLQPGLHAFPDGPAAVPGHTFPDDPRALHEGPGHRGRPGHPAAPAYRDEAPYGGLPPYGGGQERNGSPHPGGHGGAPAAYPEAPPYGGPYGAAPYTGGPHGAVPHGGDPHGAAPYTGGPHGAAPHAESPAHPGPPQPGTPYREVAAHREMPPYPGGPAAGGPPAHGGDPERPGYRSAPTQAGHRAHPDASPHPDGRPGRGRAAGDDAPGDRRFPVAQAALVAGSAALAVLLGVGGWLVFQDWQPATGTARETSTPSGEATASPRPSGTPRPTASSSAGTGRTTPKGWRTYRDRLGFTVDVPRGWAARRFPDRDRVEFRAPGSKTFLWIESTEDPEKDPVRHWLKVERSGRARQLWPGYRRIGISARTYLSQSAADWEFTYLKGGVPTHVLDRGFHTATGRPYAIYLESPESDWNRALFNNIVRGFRP</sequence>
<evidence type="ECO:0000313" key="10">
    <source>
        <dbReference type="EMBL" id="NYF38695.1"/>
    </source>
</evidence>
<dbReference type="InterPro" id="IPR008271">
    <property type="entry name" value="Ser/Thr_kinase_AS"/>
</dbReference>
<reference evidence="10 11" key="1">
    <citation type="submission" date="2020-07" db="EMBL/GenBank/DDBJ databases">
        <title>Sequencing the genomes of 1000 actinobacteria strains.</title>
        <authorList>
            <person name="Klenk H.-P."/>
        </authorList>
    </citation>
    <scope>NUCLEOTIDE SEQUENCE [LARGE SCALE GENOMIC DNA]</scope>
    <source>
        <strain evidence="10 11">DSM 45763</strain>
    </source>
</reference>
<dbReference type="PANTHER" id="PTHR43289">
    <property type="entry name" value="MITOGEN-ACTIVATED PROTEIN KINASE KINASE KINASE 20-RELATED"/>
    <property type="match status" value="1"/>
</dbReference>
<evidence type="ECO:0000256" key="2">
    <source>
        <dbReference type="ARBA" id="ARBA00022527"/>
    </source>
</evidence>
<feature type="region of interest" description="Disordered" evidence="8">
    <location>
        <begin position="266"/>
        <end position="416"/>
    </location>
</feature>
<dbReference type="PROSITE" id="PS50011">
    <property type="entry name" value="PROTEIN_KINASE_DOM"/>
    <property type="match status" value="1"/>
</dbReference>
<evidence type="ECO:0000256" key="3">
    <source>
        <dbReference type="ARBA" id="ARBA00022679"/>
    </source>
</evidence>
<evidence type="ECO:0000313" key="11">
    <source>
        <dbReference type="Proteomes" id="UP000576393"/>
    </source>
</evidence>
<feature type="binding site" evidence="7">
    <location>
        <position position="39"/>
    </location>
    <ligand>
        <name>ATP</name>
        <dbReference type="ChEBI" id="CHEBI:30616"/>
    </ligand>
</feature>
<feature type="compositionally biased region" description="Basic and acidic residues" evidence="8">
    <location>
        <begin position="519"/>
        <end position="544"/>
    </location>
</feature>
<keyword evidence="5" id="KW-0418">Kinase</keyword>
<evidence type="ECO:0000256" key="5">
    <source>
        <dbReference type="ARBA" id="ARBA00022777"/>
    </source>
</evidence>
<dbReference type="EC" id="2.7.11.1" evidence="1"/>
<dbReference type="Pfam" id="PF00069">
    <property type="entry name" value="Pkinase"/>
    <property type="match status" value="1"/>
</dbReference>
<feature type="compositionally biased region" description="Polar residues" evidence="8">
    <location>
        <begin position="581"/>
        <end position="605"/>
    </location>
</feature>
<dbReference type="CDD" id="cd14014">
    <property type="entry name" value="STKc_PknB_like"/>
    <property type="match status" value="1"/>
</dbReference>
<feature type="compositionally biased region" description="Gly residues" evidence="8">
    <location>
        <begin position="390"/>
        <end position="409"/>
    </location>
</feature>
<organism evidence="10 11">
    <name type="scientific">Streptosporangium sandarakinum</name>
    <dbReference type="NCBI Taxonomy" id="1260955"/>
    <lineage>
        <taxon>Bacteria</taxon>
        <taxon>Bacillati</taxon>
        <taxon>Actinomycetota</taxon>
        <taxon>Actinomycetes</taxon>
        <taxon>Streptosporangiales</taxon>
        <taxon>Streptosporangiaceae</taxon>
        <taxon>Streptosporangium</taxon>
    </lineage>
</organism>
<feature type="compositionally biased region" description="Low complexity" evidence="8">
    <location>
        <begin position="373"/>
        <end position="389"/>
    </location>
</feature>
<evidence type="ECO:0000256" key="6">
    <source>
        <dbReference type="ARBA" id="ARBA00022840"/>
    </source>
</evidence>
<dbReference type="InterPro" id="IPR000719">
    <property type="entry name" value="Prot_kinase_dom"/>
</dbReference>
<dbReference type="PROSITE" id="PS00108">
    <property type="entry name" value="PROTEIN_KINASE_ST"/>
    <property type="match status" value="1"/>
</dbReference>
<feature type="region of interest" description="Disordered" evidence="8">
    <location>
        <begin position="431"/>
        <end position="544"/>
    </location>
</feature>
<dbReference type="RefSeq" id="WP_179818395.1">
    <property type="nucleotide sequence ID" value="NZ_JACCCO010000001.1"/>
</dbReference>
<dbReference type="SMART" id="SM00220">
    <property type="entry name" value="S_TKc"/>
    <property type="match status" value="1"/>
</dbReference>
<proteinExistence type="predicted"/>
<accession>A0A852UYM0</accession>
<protein>
    <recommendedName>
        <fullName evidence="1">non-specific serine/threonine protein kinase</fullName>
        <ecNumber evidence="1">2.7.11.1</ecNumber>
    </recommendedName>
</protein>
<dbReference type="PANTHER" id="PTHR43289:SF6">
    <property type="entry name" value="SERINE_THREONINE-PROTEIN KINASE NEKL-3"/>
    <property type="match status" value="1"/>
</dbReference>
<keyword evidence="2" id="KW-0723">Serine/threonine-protein kinase</keyword>
<dbReference type="GO" id="GO:0004674">
    <property type="term" value="F:protein serine/threonine kinase activity"/>
    <property type="evidence" value="ECO:0007669"/>
    <property type="project" value="UniProtKB-KW"/>
</dbReference>
<keyword evidence="6 7" id="KW-0067">ATP-binding</keyword>
<feature type="compositionally biased region" description="Low complexity" evidence="8">
    <location>
        <begin position="606"/>
        <end position="617"/>
    </location>
</feature>
<dbReference type="PROSITE" id="PS00107">
    <property type="entry name" value="PROTEIN_KINASE_ATP"/>
    <property type="match status" value="1"/>
</dbReference>
<feature type="compositionally biased region" description="Basic and acidic residues" evidence="8">
    <location>
        <begin position="355"/>
        <end position="367"/>
    </location>
</feature>
<evidence type="ECO:0000256" key="4">
    <source>
        <dbReference type="ARBA" id="ARBA00022741"/>
    </source>
</evidence>
<name>A0A852UYM0_9ACTN</name>
<keyword evidence="3" id="KW-0808">Transferase</keyword>
<evidence type="ECO:0000259" key="9">
    <source>
        <dbReference type="PROSITE" id="PS50011"/>
    </source>
</evidence>
<dbReference type="GO" id="GO:0005524">
    <property type="term" value="F:ATP binding"/>
    <property type="evidence" value="ECO:0007669"/>
    <property type="project" value="UniProtKB-UniRule"/>
</dbReference>
<dbReference type="Gene3D" id="3.30.200.20">
    <property type="entry name" value="Phosphorylase Kinase, domain 1"/>
    <property type="match status" value="1"/>
</dbReference>
<keyword evidence="11" id="KW-1185">Reference proteome</keyword>
<comment type="caution">
    <text evidence="10">The sequence shown here is derived from an EMBL/GenBank/DDBJ whole genome shotgun (WGS) entry which is preliminary data.</text>
</comment>
<feature type="compositionally biased region" description="Basic and acidic residues" evidence="8">
    <location>
        <begin position="323"/>
        <end position="336"/>
    </location>
</feature>
<dbReference type="AlphaFoldDB" id="A0A852UYM0"/>
<gene>
    <name evidence="10" type="ORF">HDA43_000854</name>
</gene>
<dbReference type="InterPro" id="IPR011009">
    <property type="entry name" value="Kinase-like_dom_sf"/>
</dbReference>
<dbReference type="Gene3D" id="1.10.510.10">
    <property type="entry name" value="Transferase(Phosphotransferase) domain 1"/>
    <property type="match status" value="1"/>
</dbReference>
<feature type="region of interest" description="Disordered" evidence="8">
    <location>
        <begin position="581"/>
        <end position="622"/>
    </location>
</feature>